<dbReference type="PANTHER" id="PTHR45290">
    <property type="entry name" value="OS03G0300300 PROTEIN"/>
    <property type="match status" value="1"/>
</dbReference>
<evidence type="ECO:0000313" key="4">
    <source>
        <dbReference type="EMBL" id="KAF5737026.1"/>
    </source>
</evidence>
<keyword evidence="1" id="KW-0853">WD repeat</keyword>
<feature type="domain" description="Small-subunit processome Utp12" evidence="3">
    <location>
        <begin position="481"/>
        <end position="569"/>
    </location>
</feature>
<evidence type="ECO:0000313" key="5">
    <source>
        <dbReference type="Proteomes" id="UP000593562"/>
    </source>
</evidence>
<dbReference type="AlphaFoldDB" id="A0A7J7CT14"/>
<organism evidence="4 5">
    <name type="scientific">Tripterygium wilfordii</name>
    <name type="common">Thunder God vine</name>
    <dbReference type="NCBI Taxonomy" id="458696"/>
    <lineage>
        <taxon>Eukaryota</taxon>
        <taxon>Viridiplantae</taxon>
        <taxon>Streptophyta</taxon>
        <taxon>Embryophyta</taxon>
        <taxon>Tracheophyta</taxon>
        <taxon>Spermatophyta</taxon>
        <taxon>Magnoliopsida</taxon>
        <taxon>eudicotyledons</taxon>
        <taxon>Gunneridae</taxon>
        <taxon>Pentapetalae</taxon>
        <taxon>rosids</taxon>
        <taxon>fabids</taxon>
        <taxon>Celastrales</taxon>
        <taxon>Celastraceae</taxon>
        <taxon>Tripterygium</taxon>
    </lineage>
</organism>
<dbReference type="Proteomes" id="UP000593562">
    <property type="component" value="Unassembled WGS sequence"/>
</dbReference>
<dbReference type="InterPro" id="IPR015943">
    <property type="entry name" value="WD40/YVTN_repeat-like_dom_sf"/>
</dbReference>
<keyword evidence="5" id="KW-1185">Reference proteome</keyword>
<protein>
    <submittedName>
        <fullName evidence="4">WD repeat-containing protein 43</fullName>
    </submittedName>
</protein>
<gene>
    <name evidence="4" type="ORF">HS088_TW14G01182</name>
</gene>
<sequence>MGSSNIRDLLTSFSPALDFFAISSGDGRIKIWDTVKGQIQTEFADITSSESTDIFSKPERGHLSVDYKCMKWLSLDTKKKRKLGCSLLVLGTGSGDIVAFDVSAGQLKWIVSDCHPGGVSAISFSTNGSCIYSAGEDGMICKIDPLTGNFLEKFKASTKAISSISVSPDGKILASAASQLKTFDCSKQKKIQKFSGHPGAVRCMQFSEDGKYILSSAVGERYVALWRADGGKKRSASYVLAMEHPAVLLDSRCSDTGLFVLAISETGVCYIWYGQNVEDLRNAKPTKVSLDHETFHLKNHKGALPAVFAAKLLGIAKPTSGHVFIAYGLPVKPLFQKLLVHSGMDVKLNVSPDGVFLPINQSLMKTKRGQGARSGVTALDRANVEDALLPLPKVFDNNEKIRRQTLSFETDELMVDAVERSGQANLADNKDGLMDVDAVIICMEERLRSLGVLSSKDDRTLNSALDSTKFRGIDLEANLTHKKMRATVLSMEPNDAYEFLGVLVSIWQSRSGSGQYVLPWIYSILVNHSHYVMAQEPITQLLNSLYKMSKSKGESVQPLLQLSGRLQLVTVQIDKAALNNAQSVGRNDQMDDNEDEDDDVDEHLYGEDDDESQLSSDDDN</sequence>
<dbReference type="PROSITE" id="PS50082">
    <property type="entry name" value="WD_REPEATS_2"/>
    <property type="match status" value="2"/>
</dbReference>
<dbReference type="Pfam" id="PF00400">
    <property type="entry name" value="WD40"/>
    <property type="match status" value="4"/>
</dbReference>
<feature type="repeat" description="WD" evidence="1">
    <location>
        <begin position="194"/>
        <end position="236"/>
    </location>
</feature>
<feature type="region of interest" description="Disordered" evidence="2">
    <location>
        <begin position="582"/>
        <end position="620"/>
    </location>
</feature>
<dbReference type="InterPro" id="IPR001680">
    <property type="entry name" value="WD40_rpt"/>
</dbReference>
<reference evidence="4 5" key="1">
    <citation type="journal article" date="2020" name="Nat. Commun.">
        <title>Genome of Tripterygium wilfordii and identification of cytochrome P450 involved in triptolide biosynthesis.</title>
        <authorList>
            <person name="Tu L."/>
            <person name="Su P."/>
            <person name="Zhang Z."/>
            <person name="Gao L."/>
            <person name="Wang J."/>
            <person name="Hu T."/>
            <person name="Zhou J."/>
            <person name="Zhang Y."/>
            <person name="Zhao Y."/>
            <person name="Liu Y."/>
            <person name="Song Y."/>
            <person name="Tong Y."/>
            <person name="Lu Y."/>
            <person name="Yang J."/>
            <person name="Xu C."/>
            <person name="Jia M."/>
            <person name="Peters R.J."/>
            <person name="Huang L."/>
            <person name="Gao W."/>
        </authorList>
    </citation>
    <scope>NUCLEOTIDE SEQUENCE [LARGE SCALE GENOMIC DNA]</scope>
    <source>
        <strain evidence="5">cv. XIE 37</strain>
        <tissue evidence="4">Leaf</tissue>
    </source>
</reference>
<evidence type="ECO:0000256" key="2">
    <source>
        <dbReference type="SAM" id="MobiDB-lite"/>
    </source>
</evidence>
<dbReference type="Pfam" id="PF04003">
    <property type="entry name" value="Utp12"/>
    <property type="match status" value="1"/>
</dbReference>
<dbReference type="SMART" id="SM00320">
    <property type="entry name" value="WD40"/>
    <property type="match status" value="5"/>
</dbReference>
<dbReference type="InterPro" id="IPR007148">
    <property type="entry name" value="SSU_processome_Utp12"/>
</dbReference>
<dbReference type="InParanoid" id="A0A7J7CT14"/>
<dbReference type="EMBL" id="JAAARO010000014">
    <property type="protein sequence ID" value="KAF5737026.1"/>
    <property type="molecule type" value="Genomic_DNA"/>
</dbReference>
<evidence type="ECO:0000259" key="3">
    <source>
        <dbReference type="Pfam" id="PF04003"/>
    </source>
</evidence>
<proteinExistence type="predicted"/>
<comment type="caution">
    <text evidence="4">The sequence shown here is derived from an EMBL/GenBank/DDBJ whole genome shotgun (WGS) entry which is preliminary data.</text>
</comment>
<dbReference type="OrthoDB" id="30195at2759"/>
<dbReference type="FunCoup" id="A0A7J7CT14">
    <property type="interactions" value="3658"/>
</dbReference>
<dbReference type="PANTHER" id="PTHR45290:SF1">
    <property type="entry name" value="OS03G0300300 PROTEIN"/>
    <property type="match status" value="1"/>
</dbReference>
<dbReference type="InterPro" id="IPR036322">
    <property type="entry name" value="WD40_repeat_dom_sf"/>
</dbReference>
<accession>A0A7J7CT14</accession>
<evidence type="ECO:0000256" key="1">
    <source>
        <dbReference type="PROSITE-ProRule" id="PRU00221"/>
    </source>
</evidence>
<feature type="repeat" description="WD" evidence="1">
    <location>
        <begin position="12"/>
        <end position="42"/>
    </location>
</feature>
<dbReference type="Gene3D" id="2.130.10.10">
    <property type="entry name" value="YVTN repeat-like/Quinoprotein amine dehydrogenase"/>
    <property type="match status" value="2"/>
</dbReference>
<feature type="compositionally biased region" description="Acidic residues" evidence="2">
    <location>
        <begin position="590"/>
        <end position="620"/>
    </location>
</feature>
<dbReference type="SUPFAM" id="SSF50978">
    <property type="entry name" value="WD40 repeat-like"/>
    <property type="match status" value="1"/>
</dbReference>
<name>A0A7J7CT14_TRIWF</name>